<reference evidence="7" key="1">
    <citation type="journal article" date="2023" name="Mol. Phylogenet. Evol.">
        <title>Genome-scale phylogeny and comparative genomics of the fungal order Sordariales.</title>
        <authorList>
            <person name="Hensen N."/>
            <person name="Bonometti L."/>
            <person name="Westerberg I."/>
            <person name="Brannstrom I.O."/>
            <person name="Guillou S."/>
            <person name="Cros-Aarteil S."/>
            <person name="Calhoun S."/>
            <person name="Haridas S."/>
            <person name="Kuo A."/>
            <person name="Mondo S."/>
            <person name="Pangilinan J."/>
            <person name="Riley R."/>
            <person name="LaButti K."/>
            <person name="Andreopoulos B."/>
            <person name="Lipzen A."/>
            <person name="Chen C."/>
            <person name="Yan M."/>
            <person name="Daum C."/>
            <person name="Ng V."/>
            <person name="Clum A."/>
            <person name="Steindorff A."/>
            <person name="Ohm R.A."/>
            <person name="Martin F."/>
            <person name="Silar P."/>
            <person name="Natvig D.O."/>
            <person name="Lalanne C."/>
            <person name="Gautier V."/>
            <person name="Ament-Velasquez S.L."/>
            <person name="Kruys A."/>
            <person name="Hutchinson M.I."/>
            <person name="Powell A.J."/>
            <person name="Barry K."/>
            <person name="Miller A.N."/>
            <person name="Grigoriev I.V."/>
            <person name="Debuchy R."/>
            <person name="Gladieux P."/>
            <person name="Hiltunen Thoren M."/>
            <person name="Johannesson H."/>
        </authorList>
    </citation>
    <scope>NUCLEOTIDE SEQUENCE</scope>
    <source>
        <strain evidence="7">PSN293</strain>
    </source>
</reference>
<protein>
    <recommendedName>
        <fullName evidence="6">NlpC/P60 domain-containing protein</fullName>
    </recommendedName>
</protein>
<evidence type="ECO:0000313" key="7">
    <source>
        <dbReference type="EMBL" id="KAK4213517.1"/>
    </source>
</evidence>
<evidence type="ECO:0000256" key="3">
    <source>
        <dbReference type="ARBA" id="ARBA00022801"/>
    </source>
</evidence>
<dbReference type="AlphaFoldDB" id="A0AAN7B815"/>
<evidence type="ECO:0000256" key="1">
    <source>
        <dbReference type="ARBA" id="ARBA00007074"/>
    </source>
</evidence>
<feature type="domain" description="NlpC/P60" evidence="6">
    <location>
        <begin position="178"/>
        <end position="313"/>
    </location>
</feature>
<dbReference type="InterPro" id="IPR000064">
    <property type="entry name" value="NLP_P60_dom"/>
</dbReference>
<dbReference type="PANTHER" id="PTHR47359:SF3">
    <property type="entry name" value="NLP_P60 DOMAIN-CONTAINING PROTEIN-RELATED"/>
    <property type="match status" value="1"/>
</dbReference>
<dbReference type="GO" id="GO:0008234">
    <property type="term" value="F:cysteine-type peptidase activity"/>
    <property type="evidence" value="ECO:0007669"/>
    <property type="project" value="UniProtKB-KW"/>
</dbReference>
<accession>A0AAN7B815</accession>
<keyword evidence="5" id="KW-0732">Signal</keyword>
<feature type="chain" id="PRO_5042865744" description="NlpC/P60 domain-containing protein" evidence="5">
    <location>
        <begin position="19"/>
        <end position="313"/>
    </location>
</feature>
<dbReference type="Proteomes" id="UP001301769">
    <property type="component" value="Unassembled WGS sequence"/>
</dbReference>
<comment type="similarity">
    <text evidence="1">Belongs to the peptidase C40 family.</text>
</comment>
<dbReference type="PANTHER" id="PTHR47359">
    <property type="entry name" value="PEPTIDOGLYCAN DL-ENDOPEPTIDASE CWLO"/>
    <property type="match status" value="1"/>
</dbReference>
<reference evidence="7" key="2">
    <citation type="submission" date="2023-05" db="EMBL/GenBank/DDBJ databases">
        <authorList>
            <consortium name="Lawrence Berkeley National Laboratory"/>
            <person name="Steindorff A."/>
            <person name="Hensen N."/>
            <person name="Bonometti L."/>
            <person name="Westerberg I."/>
            <person name="Brannstrom I.O."/>
            <person name="Guillou S."/>
            <person name="Cros-Aarteil S."/>
            <person name="Calhoun S."/>
            <person name="Haridas S."/>
            <person name="Kuo A."/>
            <person name="Mondo S."/>
            <person name="Pangilinan J."/>
            <person name="Riley R."/>
            <person name="Labutti K."/>
            <person name="Andreopoulos B."/>
            <person name="Lipzen A."/>
            <person name="Chen C."/>
            <person name="Yanf M."/>
            <person name="Daum C."/>
            <person name="Ng V."/>
            <person name="Clum A."/>
            <person name="Ohm R."/>
            <person name="Martin F."/>
            <person name="Silar P."/>
            <person name="Natvig D."/>
            <person name="Lalanne C."/>
            <person name="Gautier V."/>
            <person name="Ament-Velasquez S.L."/>
            <person name="Kruys A."/>
            <person name="Hutchinson M.I."/>
            <person name="Powell A.J."/>
            <person name="Barry K."/>
            <person name="Miller A.N."/>
            <person name="Grigoriev I.V."/>
            <person name="Debuchy R."/>
            <person name="Gladieux P."/>
            <person name="Thoren M.H."/>
            <person name="Johannesson H."/>
        </authorList>
    </citation>
    <scope>NUCLEOTIDE SEQUENCE</scope>
    <source>
        <strain evidence="7">PSN293</strain>
    </source>
</reference>
<gene>
    <name evidence="7" type="ORF">QBC37DRAFT_400442</name>
</gene>
<evidence type="ECO:0000256" key="4">
    <source>
        <dbReference type="ARBA" id="ARBA00022807"/>
    </source>
</evidence>
<dbReference type="SUPFAM" id="SSF54001">
    <property type="entry name" value="Cysteine proteinases"/>
    <property type="match status" value="1"/>
</dbReference>
<evidence type="ECO:0000256" key="2">
    <source>
        <dbReference type="ARBA" id="ARBA00022670"/>
    </source>
</evidence>
<evidence type="ECO:0000259" key="6">
    <source>
        <dbReference type="PROSITE" id="PS51935"/>
    </source>
</evidence>
<dbReference type="Pfam" id="PF00877">
    <property type="entry name" value="NLPC_P60"/>
    <property type="match status" value="1"/>
</dbReference>
<sequence>MAPSIAIICLAIVSLASALMPRGDIGTVCKAPQGSGVCGSTVKADCNGYYVPGYCPGDDTIQCCIQAKNHACSTPDGNGICGRTEKNDCDGFYTAGYCPGDKHFQCCVPSPDPPAVIPEGDDSTEDQVASVDAVAADLLEPLDIDLDATIAANNTIIGDDIEPEDETDPLVARAAKKLTRGDLIVKAAEKWLGKKYVWSGGDCSGPTHGGFDCSGLVLHAVCKVTKKHLPHNSQAQYNLKKGKHVKLSQIKPGDALFWATGKKCGSKVHHVGIYVGKDKKGKRIVLHAPHTGTVVKKAHVWTSELCGSAVRFW</sequence>
<evidence type="ECO:0000256" key="5">
    <source>
        <dbReference type="SAM" id="SignalP"/>
    </source>
</evidence>
<name>A0AAN7B815_9PEZI</name>
<dbReference type="GO" id="GO:0006508">
    <property type="term" value="P:proteolysis"/>
    <property type="evidence" value="ECO:0007669"/>
    <property type="project" value="UniProtKB-KW"/>
</dbReference>
<keyword evidence="2" id="KW-0645">Protease</keyword>
<dbReference type="InterPro" id="IPR038765">
    <property type="entry name" value="Papain-like_cys_pep_sf"/>
</dbReference>
<keyword evidence="8" id="KW-1185">Reference proteome</keyword>
<organism evidence="7 8">
    <name type="scientific">Rhypophila decipiens</name>
    <dbReference type="NCBI Taxonomy" id="261697"/>
    <lineage>
        <taxon>Eukaryota</taxon>
        <taxon>Fungi</taxon>
        <taxon>Dikarya</taxon>
        <taxon>Ascomycota</taxon>
        <taxon>Pezizomycotina</taxon>
        <taxon>Sordariomycetes</taxon>
        <taxon>Sordariomycetidae</taxon>
        <taxon>Sordariales</taxon>
        <taxon>Naviculisporaceae</taxon>
        <taxon>Rhypophila</taxon>
    </lineage>
</organism>
<keyword evidence="3" id="KW-0378">Hydrolase</keyword>
<dbReference type="InterPro" id="IPR051794">
    <property type="entry name" value="PG_Endopeptidase_C40"/>
</dbReference>
<comment type="caution">
    <text evidence="7">The sequence shown here is derived from an EMBL/GenBank/DDBJ whole genome shotgun (WGS) entry which is preliminary data.</text>
</comment>
<dbReference type="EMBL" id="MU858107">
    <property type="protein sequence ID" value="KAK4213517.1"/>
    <property type="molecule type" value="Genomic_DNA"/>
</dbReference>
<feature type="signal peptide" evidence="5">
    <location>
        <begin position="1"/>
        <end position="18"/>
    </location>
</feature>
<keyword evidence="4" id="KW-0788">Thiol protease</keyword>
<proteinExistence type="inferred from homology"/>
<dbReference type="Gene3D" id="3.90.1720.10">
    <property type="entry name" value="endopeptidase domain like (from Nostoc punctiforme)"/>
    <property type="match status" value="1"/>
</dbReference>
<dbReference type="PROSITE" id="PS51935">
    <property type="entry name" value="NLPC_P60"/>
    <property type="match status" value="1"/>
</dbReference>
<evidence type="ECO:0000313" key="8">
    <source>
        <dbReference type="Proteomes" id="UP001301769"/>
    </source>
</evidence>